<dbReference type="GO" id="GO:0020037">
    <property type="term" value="F:heme binding"/>
    <property type="evidence" value="ECO:0007669"/>
    <property type="project" value="InterPro"/>
</dbReference>
<dbReference type="PROSITE" id="PS51007">
    <property type="entry name" value="CYTC"/>
    <property type="match status" value="1"/>
</dbReference>
<dbReference type="PANTHER" id="PTHR33751">
    <property type="entry name" value="CBB3-TYPE CYTOCHROME C OXIDASE SUBUNIT FIXP"/>
    <property type="match status" value="1"/>
</dbReference>
<keyword evidence="3 6" id="KW-0479">Metal-binding</keyword>
<feature type="domain" description="Cytochrome c" evidence="8">
    <location>
        <begin position="23"/>
        <end position="101"/>
    </location>
</feature>
<comment type="caution">
    <text evidence="9">The sequence shown here is derived from an EMBL/GenBank/DDBJ whole genome shotgun (WGS) entry which is preliminary data.</text>
</comment>
<keyword evidence="5 6" id="KW-0408">Iron</keyword>
<keyword evidence="1" id="KW-0813">Transport</keyword>
<sequence length="105" mass="10915">MAVASQCFLTLAALSLTAPAWSADMAVGRAKAVQCATCHGMNGIATLPGAPNLAGQDTTYLAKALRDFKSGARKDEMMSLMAANLSDTDIENLAAFYGGLQCKPE</sequence>
<keyword evidence="4" id="KW-0249">Electron transport</keyword>
<organism evidence="9 10">
    <name type="scientific">Pollutimonas subterranea</name>
    <dbReference type="NCBI Taxonomy" id="2045210"/>
    <lineage>
        <taxon>Bacteria</taxon>
        <taxon>Pseudomonadati</taxon>
        <taxon>Pseudomonadota</taxon>
        <taxon>Betaproteobacteria</taxon>
        <taxon>Burkholderiales</taxon>
        <taxon>Alcaligenaceae</taxon>
        <taxon>Pollutimonas</taxon>
    </lineage>
</organism>
<dbReference type="SUPFAM" id="SSF46626">
    <property type="entry name" value="Cytochrome c"/>
    <property type="match status" value="1"/>
</dbReference>
<name>A0A2N4U7U9_9BURK</name>
<reference evidence="9 10" key="1">
    <citation type="submission" date="2017-10" db="EMBL/GenBank/DDBJ databases">
        <title>Two draft genome sequences of Pusillimonas sp. strains isolated from a nitrate- and radionuclide-contaminated groundwater in Russia.</title>
        <authorList>
            <person name="Grouzdev D.S."/>
            <person name="Tourova T.P."/>
            <person name="Goeva M.A."/>
            <person name="Babich T.L."/>
            <person name="Sokolova D.S."/>
            <person name="Abdullin R."/>
            <person name="Poltaraus A.B."/>
            <person name="Toshchakov S.V."/>
            <person name="Nazina T.N."/>
        </authorList>
    </citation>
    <scope>NUCLEOTIDE SEQUENCE [LARGE SCALE GENOMIC DNA]</scope>
    <source>
        <strain evidence="9 10">JR1/69-3-13</strain>
    </source>
</reference>
<feature type="signal peptide" evidence="7">
    <location>
        <begin position="1"/>
        <end position="22"/>
    </location>
</feature>
<dbReference type="InterPro" id="IPR009056">
    <property type="entry name" value="Cyt_c-like_dom"/>
</dbReference>
<evidence type="ECO:0000313" key="9">
    <source>
        <dbReference type="EMBL" id="PLC51079.1"/>
    </source>
</evidence>
<dbReference type="InterPro" id="IPR036909">
    <property type="entry name" value="Cyt_c-like_dom_sf"/>
</dbReference>
<protein>
    <submittedName>
        <fullName evidence="9">Cytochrome C</fullName>
    </submittedName>
</protein>
<keyword evidence="7" id="KW-0732">Signal</keyword>
<gene>
    <name evidence="9" type="ORF">CR159_05670</name>
</gene>
<dbReference type="Proteomes" id="UP000234190">
    <property type="component" value="Unassembled WGS sequence"/>
</dbReference>
<keyword evidence="2 6" id="KW-0349">Heme</keyword>
<feature type="chain" id="PRO_5014652352" evidence="7">
    <location>
        <begin position="23"/>
        <end position="105"/>
    </location>
</feature>
<dbReference type="PANTHER" id="PTHR33751:SF9">
    <property type="entry name" value="CYTOCHROME C4"/>
    <property type="match status" value="1"/>
</dbReference>
<evidence type="ECO:0000259" key="8">
    <source>
        <dbReference type="PROSITE" id="PS51007"/>
    </source>
</evidence>
<proteinExistence type="predicted"/>
<dbReference type="AlphaFoldDB" id="A0A2N4U7U9"/>
<dbReference type="GO" id="GO:0046872">
    <property type="term" value="F:metal ion binding"/>
    <property type="evidence" value="ECO:0007669"/>
    <property type="project" value="UniProtKB-KW"/>
</dbReference>
<accession>A0A2N4U7U9</accession>
<dbReference type="Gene3D" id="1.10.760.10">
    <property type="entry name" value="Cytochrome c-like domain"/>
    <property type="match status" value="1"/>
</dbReference>
<evidence type="ECO:0000256" key="7">
    <source>
        <dbReference type="SAM" id="SignalP"/>
    </source>
</evidence>
<dbReference type="InterPro" id="IPR050597">
    <property type="entry name" value="Cytochrome_c_Oxidase_Subunit"/>
</dbReference>
<evidence type="ECO:0000256" key="5">
    <source>
        <dbReference type="ARBA" id="ARBA00023004"/>
    </source>
</evidence>
<evidence type="ECO:0000256" key="1">
    <source>
        <dbReference type="ARBA" id="ARBA00022448"/>
    </source>
</evidence>
<dbReference type="GO" id="GO:0009055">
    <property type="term" value="F:electron transfer activity"/>
    <property type="evidence" value="ECO:0007669"/>
    <property type="project" value="InterPro"/>
</dbReference>
<evidence type="ECO:0000256" key="4">
    <source>
        <dbReference type="ARBA" id="ARBA00022982"/>
    </source>
</evidence>
<dbReference type="OrthoDB" id="9773456at2"/>
<keyword evidence="10" id="KW-1185">Reference proteome</keyword>
<dbReference type="EMBL" id="PDNW01000003">
    <property type="protein sequence ID" value="PLC51079.1"/>
    <property type="molecule type" value="Genomic_DNA"/>
</dbReference>
<evidence type="ECO:0000256" key="6">
    <source>
        <dbReference type="PROSITE-ProRule" id="PRU00433"/>
    </source>
</evidence>
<evidence type="ECO:0000256" key="2">
    <source>
        <dbReference type="ARBA" id="ARBA00022617"/>
    </source>
</evidence>
<dbReference type="Pfam" id="PF13442">
    <property type="entry name" value="Cytochrome_CBB3"/>
    <property type="match status" value="1"/>
</dbReference>
<evidence type="ECO:0000256" key="3">
    <source>
        <dbReference type="ARBA" id="ARBA00022723"/>
    </source>
</evidence>
<evidence type="ECO:0000313" key="10">
    <source>
        <dbReference type="Proteomes" id="UP000234190"/>
    </source>
</evidence>